<comment type="caution">
    <text evidence="1">The sequence shown here is derived from an EMBL/GenBank/DDBJ whole genome shotgun (WGS) entry which is preliminary data.</text>
</comment>
<accession>A0A5J4KMR9</accession>
<dbReference type="AlphaFoldDB" id="A0A5J4KMR9"/>
<reference evidence="1 2" key="1">
    <citation type="submission" date="2019-10" db="EMBL/GenBank/DDBJ databases">
        <title>Dictyobacter vulcani sp. nov., within the class Ktedonobacteria, isolated from soil of volcanic Mt. Zao.</title>
        <authorList>
            <person name="Zheng Y."/>
            <person name="Wang C.M."/>
            <person name="Sakai Y."/>
            <person name="Abe K."/>
            <person name="Yokota A."/>
            <person name="Yabe S."/>
        </authorList>
    </citation>
    <scope>NUCLEOTIDE SEQUENCE [LARGE SCALE GENOMIC DNA]</scope>
    <source>
        <strain evidence="1 2">W12</strain>
    </source>
</reference>
<gene>
    <name evidence="1" type="ORF">KDW_06280</name>
</gene>
<protein>
    <submittedName>
        <fullName evidence="1">Uncharacterized protein</fullName>
    </submittedName>
</protein>
<sequence>MQFLQDTLEIKELGESVKIIGISRVNDEWIAEAQVVERERTLPGHRVFKTEYYIVKLDKDLEAYSFRQEKDRNSEDNDEI</sequence>
<evidence type="ECO:0000313" key="1">
    <source>
        <dbReference type="EMBL" id="GER86466.1"/>
    </source>
</evidence>
<name>A0A5J4KMR9_9CHLR</name>
<dbReference type="EMBL" id="BKZW01000001">
    <property type="protein sequence ID" value="GER86466.1"/>
    <property type="molecule type" value="Genomic_DNA"/>
</dbReference>
<evidence type="ECO:0000313" key="2">
    <source>
        <dbReference type="Proteomes" id="UP000326912"/>
    </source>
</evidence>
<dbReference type="Proteomes" id="UP000326912">
    <property type="component" value="Unassembled WGS sequence"/>
</dbReference>
<keyword evidence="2" id="KW-1185">Reference proteome</keyword>
<proteinExistence type="predicted"/>
<organism evidence="1 2">
    <name type="scientific">Dictyobacter vulcani</name>
    <dbReference type="NCBI Taxonomy" id="2607529"/>
    <lineage>
        <taxon>Bacteria</taxon>
        <taxon>Bacillati</taxon>
        <taxon>Chloroflexota</taxon>
        <taxon>Ktedonobacteria</taxon>
        <taxon>Ktedonobacterales</taxon>
        <taxon>Dictyobacteraceae</taxon>
        <taxon>Dictyobacter</taxon>
    </lineage>
</organism>